<feature type="coiled-coil region" evidence="1">
    <location>
        <begin position="477"/>
        <end position="511"/>
    </location>
</feature>
<keyword evidence="2" id="KW-0812">Transmembrane</keyword>
<evidence type="ECO:0000259" key="3">
    <source>
        <dbReference type="Pfam" id="PF13476"/>
    </source>
</evidence>
<dbReference type="PANTHER" id="PTHR41259:SF1">
    <property type="entry name" value="DOUBLE-STRAND BREAK REPAIR RAD50 ATPASE, PUTATIVE-RELATED"/>
    <property type="match status" value="1"/>
</dbReference>
<dbReference type="InterPro" id="IPR027417">
    <property type="entry name" value="P-loop_NTPase"/>
</dbReference>
<keyword evidence="2" id="KW-0472">Membrane</keyword>
<feature type="transmembrane region" description="Helical" evidence="2">
    <location>
        <begin position="433"/>
        <end position="450"/>
    </location>
</feature>
<dbReference type="EMBL" id="CP016379">
    <property type="protein sequence ID" value="AZR74342.1"/>
    <property type="molecule type" value="Genomic_DNA"/>
</dbReference>
<dbReference type="InterPro" id="IPR038729">
    <property type="entry name" value="Rad50/SbcC_AAA"/>
</dbReference>
<protein>
    <recommendedName>
        <fullName evidence="3">Rad50/SbcC-type AAA domain-containing protein</fullName>
    </recommendedName>
</protein>
<dbReference type="Pfam" id="PF13476">
    <property type="entry name" value="AAA_23"/>
    <property type="match status" value="1"/>
</dbReference>
<feature type="transmembrane region" description="Helical" evidence="2">
    <location>
        <begin position="456"/>
        <end position="472"/>
    </location>
</feature>
<dbReference type="Gene3D" id="3.40.50.300">
    <property type="entry name" value="P-loop containing nucleotide triphosphate hydrolases"/>
    <property type="match status" value="2"/>
</dbReference>
<feature type="coiled-coil region" evidence="1">
    <location>
        <begin position="558"/>
        <end position="585"/>
    </location>
</feature>
<accession>A0A3S9T1Q6</accession>
<proteinExistence type="predicted"/>
<reference evidence="4 5" key="1">
    <citation type="submission" date="2016-07" db="EMBL/GenBank/DDBJ databases">
        <title>Genome and transcriptome analysis of iron-reducing fermentative bacteria Anoxybacter fermentans.</title>
        <authorList>
            <person name="Zeng X."/>
            <person name="Shao Z."/>
        </authorList>
    </citation>
    <scope>NUCLEOTIDE SEQUENCE [LARGE SCALE GENOMIC DNA]</scope>
    <source>
        <strain evidence="4 5">DY22613</strain>
    </source>
</reference>
<evidence type="ECO:0000256" key="2">
    <source>
        <dbReference type="SAM" id="Phobius"/>
    </source>
</evidence>
<feature type="coiled-coil region" evidence="1">
    <location>
        <begin position="718"/>
        <end position="782"/>
    </location>
</feature>
<feature type="coiled-coil region" evidence="1">
    <location>
        <begin position="274"/>
        <end position="424"/>
    </location>
</feature>
<gene>
    <name evidence="4" type="ORF">BBF96_13660</name>
</gene>
<evidence type="ECO:0000256" key="1">
    <source>
        <dbReference type="SAM" id="Coils"/>
    </source>
</evidence>
<sequence length="955" mass="111319">MRIKRIYIGDFGIFRNQTLDEIGPGIVVIGGLNRAGKSTFLKILRYLGYGFPQSDSLPPAVRKYEVESDVILDSGDIFNIRLTGYGEPIVNCIVGENNKIASARELYNNLDPFTYQQVFTISLDELQRIPNGVSRKEMEKLQSILLGAGLSDIVQIPQIEKALIKEAEKIGGKHGNPRVKEFKPYYQQIKAGIELRESALQQVEQYYNKQKELEKINQKIDEGEKELKELLARITALDLLKNNFEDYNKLKKLEIHLRDPQIQQLLKSYPAGSLEKAKNLYEEYKKIIEDYNKQLYRFNKEIAEKNISDVKEKLLKYKEELYYFYQQLSGLKEKVQNYLTQKEDCQQEKNELIAEMAHLNQAWEGDFDRVLKIKSDQLEQDRLAQTVEDYKKLQQEKRELEKDLTELKREQMILKNQLEEFKVSEPGKVIKRYFYLALLFTILGGSLSFINFTSGILIGVAGIIGAGAYLIYKYSTESSLRNQKQNLEIELKNIESRLLDLKTNFERVEKDINSCDNDLQRYRTFLGLARETSPELIKEYFRDIQDLKKRIVKWKNFADRIKTAAVELEEELKKMAHLVQELDEGQDYIFQSGELIKNSGKLFVRIEQAIQHLELALSLENGERLKENIEKKICQLMNLKDGTDNLQELLEQFIQQGEKFEKFSELKSQYQLLKLQILQALKTDRVRDAMEKFYKHPITDDQDLLQTFDRLFKEYTSLEDVQKAYEDSDRNLKSLEKELERLKEKRQTLKNEIEYLATTENLEKAQKQIDGARAELRLLAEKFAIYRAAAYILNQVQKRFIEKTKGELLSQASRILNQITNGEYKEILPPDNLIDIDFKIVLDDGVIQDTADILSRGTREQLFMAVRINRIQEIDPPLPVILDDSLVNFDIYHMDKVVELLANLAKSHQIFVMTCHSHLVECIAAHSPGAQYWKLEEGVFSISDENKLINYLRKR</sequence>
<dbReference type="AlphaFoldDB" id="A0A3S9T1Q6"/>
<feature type="coiled-coil region" evidence="1">
    <location>
        <begin position="196"/>
        <end position="240"/>
    </location>
</feature>
<keyword evidence="2" id="KW-1133">Transmembrane helix</keyword>
<evidence type="ECO:0000313" key="5">
    <source>
        <dbReference type="Proteomes" id="UP000267250"/>
    </source>
</evidence>
<organism evidence="4 5">
    <name type="scientific">Anoxybacter fermentans</name>
    <dbReference type="NCBI Taxonomy" id="1323375"/>
    <lineage>
        <taxon>Bacteria</taxon>
        <taxon>Bacillati</taxon>
        <taxon>Bacillota</taxon>
        <taxon>Clostridia</taxon>
        <taxon>Halanaerobiales</taxon>
        <taxon>Anoxybacter</taxon>
    </lineage>
</organism>
<dbReference type="KEGG" id="aft:BBF96_13660"/>
<keyword evidence="1" id="KW-0175">Coiled coil</keyword>
<dbReference type="PANTHER" id="PTHR41259">
    <property type="entry name" value="DOUBLE-STRAND BREAK REPAIR RAD50 ATPASE, PUTATIVE-RELATED"/>
    <property type="match status" value="1"/>
</dbReference>
<dbReference type="RefSeq" id="WP_164731082.1">
    <property type="nucleotide sequence ID" value="NZ_CP016379.1"/>
</dbReference>
<dbReference type="SUPFAM" id="SSF52540">
    <property type="entry name" value="P-loop containing nucleoside triphosphate hydrolases"/>
    <property type="match status" value="1"/>
</dbReference>
<feature type="domain" description="Rad50/SbcC-type AAA" evidence="3">
    <location>
        <begin position="5"/>
        <end position="228"/>
    </location>
</feature>
<keyword evidence="5" id="KW-1185">Reference proteome</keyword>
<name>A0A3S9T1Q6_9FIRM</name>
<dbReference type="Proteomes" id="UP000267250">
    <property type="component" value="Chromosome"/>
</dbReference>
<evidence type="ECO:0000313" key="4">
    <source>
        <dbReference type="EMBL" id="AZR74342.1"/>
    </source>
</evidence>